<evidence type="ECO:0000313" key="2">
    <source>
        <dbReference type="EMBL" id="CAJ0697996.1"/>
    </source>
</evidence>
<dbReference type="EMBL" id="CATVXE010000039">
    <property type="protein sequence ID" value="CAJ0697996.1"/>
    <property type="molecule type" value="Genomic_DNA"/>
</dbReference>
<proteinExistence type="predicted"/>
<evidence type="ECO:0000313" key="3">
    <source>
        <dbReference type="Proteomes" id="UP001190002"/>
    </source>
</evidence>
<comment type="caution">
    <text evidence="2">The sequence shown here is derived from an EMBL/GenBank/DDBJ whole genome shotgun (WGS) entry which is preliminary data.</text>
</comment>
<protein>
    <submittedName>
        <fullName evidence="2">Uncharacterized protein</fullName>
    </submittedName>
</protein>
<sequence length="201" mass="21641">MGVQGQTKSNIAITCVKLVFVWGLFGALLTKIILEEGFGTDSDVATRGVQAGALIAALLSLGCYALILDWRRSAVAGNQYADAGQNFFDVRAMWFVWGALGLLLAVSLVVGIAKARESKLHDGTGIAASADSGLPPCKAAGMFASAMALKRDQGVPKEEMLSRYQSNEVMDRHTWGQMVDMVYDHPERSPEAIERAFTSHC</sequence>
<evidence type="ECO:0000256" key="1">
    <source>
        <dbReference type="SAM" id="Phobius"/>
    </source>
</evidence>
<gene>
    <name evidence="2" type="ORF">R77591_04899</name>
</gene>
<organism evidence="2 3">
    <name type="scientific">Ralstonia mannitolilytica</name>
    <dbReference type="NCBI Taxonomy" id="105219"/>
    <lineage>
        <taxon>Bacteria</taxon>
        <taxon>Pseudomonadati</taxon>
        <taxon>Pseudomonadota</taxon>
        <taxon>Betaproteobacteria</taxon>
        <taxon>Burkholderiales</taxon>
        <taxon>Burkholderiaceae</taxon>
        <taxon>Ralstonia</taxon>
    </lineage>
</organism>
<feature type="transmembrane region" description="Helical" evidence="1">
    <location>
        <begin position="53"/>
        <end position="71"/>
    </location>
</feature>
<accession>A0AAD2B1F6</accession>
<keyword evidence="1" id="KW-1133">Transmembrane helix</keyword>
<dbReference type="AlphaFoldDB" id="A0AAD2B1F6"/>
<feature type="transmembrane region" description="Helical" evidence="1">
    <location>
        <begin position="92"/>
        <end position="113"/>
    </location>
</feature>
<feature type="transmembrane region" description="Helical" evidence="1">
    <location>
        <begin position="12"/>
        <end position="33"/>
    </location>
</feature>
<dbReference type="Proteomes" id="UP001190002">
    <property type="component" value="Unassembled WGS sequence"/>
</dbReference>
<name>A0AAD2B1F6_9RALS</name>
<keyword evidence="1" id="KW-0472">Membrane</keyword>
<keyword evidence="1" id="KW-0812">Transmembrane</keyword>
<reference evidence="2" key="1">
    <citation type="submission" date="2023-07" db="EMBL/GenBank/DDBJ databases">
        <authorList>
            <person name="Peeters C."/>
        </authorList>
    </citation>
    <scope>NUCLEOTIDE SEQUENCE</scope>
    <source>
        <strain evidence="2">R-77591</strain>
    </source>
</reference>